<dbReference type="SUPFAM" id="SSF55008">
    <property type="entry name" value="HMA, heavy metal-associated domain"/>
    <property type="match status" value="1"/>
</dbReference>
<keyword evidence="6 15" id="KW-0812">Transmembrane</keyword>
<keyword evidence="8 15" id="KW-0547">Nucleotide-binding</keyword>
<evidence type="ECO:0000256" key="12">
    <source>
        <dbReference type="ARBA" id="ARBA00022989"/>
    </source>
</evidence>
<dbReference type="Proteomes" id="UP000662703">
    <property type="component" value="Unassembled WGS sequence"/>
</dbReference>
<name>A0ABS0AQR4_9GAMM</name>
<evidence type="ECO:0000256" key="11">
    <source>
        <dbReference type="ARBA" id="ARBA00022967"/>
    </source>
</evidence>
<comment type="caution">
    <text evidence="17">The sequence shown here is derived from an EMBL/GenBank/DDBJ whole genome shotgun (WGS) entry which is preliminary data.</text>
</comment>
<dbReference type="Gene3D" id="3.40.50.1000">
    <property type="entry name" value="HAD superfamily/HAD-like"/>
    <property type="match status" value="1"/>
</dbReference>
<keyword evidence="3" id="KW-0813">Transport</keyword>
<dbReference type="SUPFAM" id="SSF56784">
    <property type="entry name" value="HAD-like"/>
    <property type="match status" value="1"/>
</dbReference>
<dbReference type="InterPro" id="IPR023299">
    <property type="entry name" value="ATPase_P-typ_cyto_dom_N"/>
</dbReference>
<reference evidence="17 18" key="1">
    <citation type="submission" date="2012-09" db="EMBL/GenBank/DDBJ databases">
        <title>Genome Sequence of alkane-degrading Bacterium Alcanivorax sp. 521-1.</title>
        <authorList>
            <person name="Lai Q."/>
            <person name="Shao Z."/>
        </authorList>
    </citation>
    <scope>NUCLEOTIDE SEQUENCE [LARGE SCALE GENOMIC DNA]</scope>
    <source>
        <strain evidence="17 18">521-1</strain>
    </source>
</reference>
<evidence type="ECO:0000256" key="3">
    <source>
        <dbReference type="ARBA" id="ARBA00022448"/>
    </source>
</evidence>
<feature type="transmembrane region" description="Helical" evidence="15">
    <location>
        <begin position="449"/>
        <end position="473"/>
    </location>
</feature>
<keyword evidence="18" id="KW-1185">Reference proteome</keyword>
<evidence type="ECO:0000256" key="2">
    <source>
        <dbReference type="ARBA" id="ARBA00006024"/>
    </source>
</evidence>
<dbReference type="InterPro" id="IPR021993">
    <property type="entry name" value="ATPase-cat-bd"/>
</dbReference>
<dbReference type="PROSITE" id="PS50846">
    <property type="entry name" value="HMA_2"/>
    <property type="match status" value="1"/>
</dbReference>
<evidence type="ECO:0000256" key="4">
    <source>
        <dbReference type="ARBA" id="ARBA00022475"/>
    </source>
</evidence>
<dbReference type="Gene3D" id="3.40.1110.10">
    <property type="entry name" value="Calcium-transporting ATPase, cytoplasmic domain N"/>
    <property type="match status" value="1"/>
</dbReference>
<evidence type="ECO:0000256" key="6">
    <source>
        <dbReference type="ARBA" id="ARBA00022692"/>
    </source>
</evidence>
<evidence type="ECO:0000256" key="14">
    <source>
        <dbReference type="ARBA" id="ARBA00023136"/>
    </source>
</evidence>
<dbReference type="Pfam" id="PF12156">
    <property type="entry name" value="ATPase-cat_bd"/>
    <property type="match status" value="1"/>
</dbReference>
<evidence type="ECO:0000256" key="5">
    <source>
        <dbReference type="ARBA" id="ARBA00022553"/>
    </source>
</evidence>
<dbReference type="PRINTS" id="PR00943">
    <property type="entry name" value="CUATPASE"/>
</dbReference>
<feature type="transmembrane region" description="Helical" evidence="15">
    <location>
        <begin position="426"/>
        <end position="443"/>
    </location>
</feature>
<keyword evidence="4 15" id="KW-1003">Cell membrane</keyword>
<feature type="transmembrane region" description="Helical" evidence="15">
    <location>
        <begin position="269"/>
        <end position="287"/>
    </location>
</feature>
<dbReference type="NCBIfam" id="TIGR01494">
    <property type="entry name" value="ATPase_P-type"/>
    <property type="match status" value="1"/>
</dbReference>
<accession>A0ABS0AQR4</accession>
<dbReference type="SUPFAM" id="SSF81653">
    <property type="entry name" value="Calcium ATPase, transduction domain A"/>
    <property type="match status" value="1"/>
</dbReference>
<comment type="subcellular location">
    <subcellularLocation>
        <location evidence="1">Cell membrane</location>
        <topology evidence="1">Multi-pass membrane protein</topology>
    </subcellularLocation>
</comment>
<evidence type="ECO:0000256" key="7">
    <source>
        <dbReference type="ARBA" id="ARBA00022723"/>
    </source>
</evidence>
<dbReference type="InterPro" id="IPR036163">
    <property type="entry name" value="HMA_dom_sf"/>
</dbReference>
<dbReference type="RefSeq" id="WP_194864945.1">
    <property type="nucleotide sequence ID" value="NZ_ARXX01000023.1"/>
</dbReference>
<dbReference type="CDD" id="cd02079">
    <property type="entry name" value="P-type_ATPase_HM"/>
    <property type="match status" value="1"/>
</dbReference>
<evidence type="ECO:0000313" key="18">
    <source>
        <dbReference type="Proteomes" id="UP000662703"/>
    </source>
</evidence>
<dbReference type="SUPFAM" id="SSF81665">
    <property type="entry name" value="Calcium ATPase, transmembrane domain M"/>
    <property type="match status" value="1"/>
</dbReference>
<keyword evidence="5" id="KW-0597">Phosphoprotein</keyword>
<protein>
    <submittedName>
        <fullName evidence="17">Heavy metal translocating P-type ATPase</fullName>
    </submittedName>
</protein>
<evidence type="ECO:0000256" key="13">
    <source>
        <dbReference type="ARBA" id="ARBA00023065"/>
    </source>
</evidence>
<keyword evidence="11" id="KW-1278">Translocase</keyword>
<feature type="transmembrane region" description="Helical" evidence="15">
    <location>
        <begin position="208"/>
        <end position="229"/>
    </location>
</feature>
<proteinExistence type="inferred from homology"/>
<dbReference type="EMBL" id="ARXX01000023">
    <property type="protein sequence ID" value="MBF5056456.1"/>
    <property type="molecule type" value="Genomic_DNA"/>
</dbReference>
<dbReference type="Pfam" id="PF00122">
    <property type="entry name" value="E1-E2_ATPase"/>
    <property type="match status" value="1"/>
</dbReference>
<dbReference type="Gene3D" id="3.30.70.100">
    <property type="match status" value="1"/>
</dbReference>
<sequence length="803" mass="87125">MNVDCHHCGARIAHSDLSARLDGHRVPVCSSACQDTVHWIDKQGLGDFYRLRQAPSRRPEPEDGHNAEVWTDPRLSRHVLRRRSAKSSEVALLVDGIRCGGCVWLIERTLSALPGVESVNVNAMTRRVRVMFQPARTTLSDLLGALSSAGYQPRPLDSGSLDDARRDESRQLLKRLMVAGFCMMQAMMFALVLYLGPDNEIRGPTLDLFRWLGFLVASPVVLYSARPFFQGAWRAWRGRHLNMDVPIALAVSIIYSASFVQCLTRAGEVYFDSVTMLVFFLLTGRYLEMRARHRALDHTDALARLTPSWAERLDDENRTHRVPLSELRAGDRLRVRDGGSIPADGLLLDAHARVDESLLSGESSPVDKVAGDPVIAGSVVQGQPMTFRVTHCGEETFLANLANLATRAQTSRPRLARAGEKTTSRFVLRVLALTSVTALVWSVLDPSRLLDACLAVLVVSCPCAFALAVPAAITRGLSVLARRGVLVLRPDALEALTDIDHAVFDKTGTLTEPTLSIVEHDLSLDRDTVFLWAASLSAITQHPLASAFAAACGQDALPVEHARNLPGLGVTGQVDGRRLSLGRADFATGGKEGDDDLVLAEAGRVLGRFRIRERLRQGAADTVRSLAAKGVTSEIVSGDSRDRVRIVANRLGISEWRSRCLPDEKLERISELRQAGHSVLAVGDGSNDAPVLAGADVSIALASGSDLAQAQADIVLCSGHLGGINETRNLAFATSRVLAQNQRWALAYNLCAMPMAAMGWVPPWLAAIGMSASSLVVVLNALRIDHDKMETGHIEHVADGAHP</sequence>
<dbReference type="CDD" id="cd00371">
    <property type="entry name" value="HMA"/>
    <property type="match status" value="1"/>
</dbReference>
<dbReference type="PROSITE" id="PS00154">
    <property type="entry name" value="ATPASE_E1_E2"/>
    <property type="match status" value="1"/>
</dbReference>
<dbReference type="PROSITE" id="PS01229">
    <property type="entry name" value="COF_2"/>
    <property type="match status" value="1"/>
</dbReference>
<dbReference type="InterPro" id="IPR001757">
    <property type="entry name" value="P_typ_ATPase"/>
</dbReference>
<dbReference type="InterPro" id="IPR059000">
    <property type="entry name" value="ATPase_P-type_domA"/>
</dbReference>
<dbReference type="NCBIfam" id="TIGR01512">
    <property type="entry name" value="ATPase-IB2_Cd"/>
    <property type="match status" value="1"/>
</dbReference>
<dbReference type="Pfam" id="PF00403">
    <property type="entry name" value="HMA"/>
    <property type="match status" value="1"/>
</dbReference>
<keyword evidence="14 15" id="KW-0472">Membrane</keyword>
<dbReference type="InterPro" id="IPR027256">
    <property type="entry name" value="P-typ_ATPase_IB"/>
</dbReference>
<feature type="transmembrane region" description="Helical" evidence="15">
    <location>
        <begin position="744"/>
        <end position="761"/>
    </location>
</feature>
<evidence type="ECO:0000256" key="9">
    <source>
        <dbReference type="ARBA" id="ARBA00022840"/>
    </source>
</evidence>
<dbReference type="Gene3D" id="2.70.150.10">
    <property type="entry name" value="Calcium-transporting ATPase, cytoplasmic transduction domain A"/>
    <property type="match status" value="1"/>
</dbReference>
<dbReference type="InterPro" id="IPR036412">
    <property type="entry name" value="HAD-like_sf"/>
</dbReference>
<dbReference type="InterPro" id="IPR018303">
    <property type="entry name" value="ATPase_P-typ_P_site"/>
</dbReference>
<dbReference type="InterPro" id="IPR023298">
    <property type="entry name" value="ATPase_P-typ_TM_dom_sf"/>
</dbReference>
<keyword evidence="7 15" id="KW-0479">Metal-binding</keyword>
<dbReference type="PANTHER" id="PTHR43520">
    <property type="entry name" value="ATP7, ISOFORM B"/>
    <property type="match status" value="1"/>
</dbReference>
<feature type="transmembrane region" description="Helical" evidence="15">
    <location>
        <begin position="241"/>
        <end position="257"/>
    </location>
</feature>
<dbReference type="Pfam" id="PF00702">
    <property type="entry name" value="Hydrolase"/>
    <property type="match status" value="1"/>
</dbReference>
<dbReference type="InterPro" id="IPR006121">
    <property type="entry name" value="HMA_dom"/>
</dbReference>
<keyword evidence="13" id="KW-0406">Ion transport</keyword>
<dbReference type="NCBIfam" id="TIGR01525">
    <property type="entry name" value="ATPase-IB_hvy"/>
    <property type="match status" value="1"/>
</dbReference>
<keyword evidence="9 15" id="KW-0067">ATP-binding</keyword>
<evidence type="ECO:0000256" key="1">
    <source>
        <dbReference type="ARBA" id="ARBA00004651"/>
    </source>
</evidence>
<comment type="similarity">
    <text evidence="2 15">Belongs to the cation transport ATPase (P-type) (TC 3.A.3) family. Type IB subfamily.</text>
</comment>
<dbReference type="NCBIfam" id="TIGR01511">
    <property type="entry name" value="ATPase-IB1_Cu"/>
    <property type="match status" value="1"/>
</dbReference>
<dbReference type="InterPro" id="IPR023214">
    <property type="entry name" value="HAD_sf"/>
</dbReference>
<dbReference type="PANTHER" id="PTHR43520:SF5">
    <property type="entry name" value="CATION-TRANSPORTING P-TYPE ATPASE-RELATED"/>
    <property type="match status" value="1"/>
</dbReference>
<evidence type="ECO:0000256" key="8">
    <source>
        <dbReference type="ARBA" id="ARBA00022741"/>
    </source>
</evidence>
<evidence type="ECO:0000313" key="17">
    <source>
        <dbReference type="EMBL" id="MBF5056456.1"/>
    </source>
</evidence>
<keyword evidence="10" id="KW-0460">Magnesium</keyword>
<dbReference type="PRINTS" id="PR00119">
    <property type="entry name" value="CATATPASE"/>
</dbReference>
<feature type="domain" description="HMA" evidence="16">
    <location>
        <begin position="88"/>
        <end position="154"/>
    </location>
</feature>
<organism evidence="17 18">
    <name type="scientific">Alloalcanivorax profundimaris</name>
    <dbReference type="NCBI Taxonomy" id="2735259"/>
    <lineage>
        <taxon>Bacteria</taxon>
        <taxon>Pseudomonadati</taxon>
        <taxon>Pseudomonadota</taxon>
        <taxon>Gammaproteobacteria</taxon>
        <taxon>Oceanospirillales</taxon>
        <taxon>Alcanivoracaceae</taxon>
        <taxon>Alloalcanivorax</taxon>
    </lineage>
</organism>
<evidence type="ECO:0000256" key="10">
    <source>
        <dbReference type="ARBA" id="ARBA00022842"/>
    </source>
</evidence>
<keyword evidence="12 15" id="KW-1133">Transmembrane helix</keyword>
<evidence type="ECO:0000256" key="15">
    <source>
        <dbReference type="RuleBase" id="RU362081"/>
    </source>
</evidence>
<gene>
    <name evidence="17" type="ORF">Y5W_01750</name>
</gene>
<dbReference type="InterPro" id="IPR008250">
    <property type="entry name" value="ATPase_P-typ_transduc_dom_A_sf"/>
</dbReference>
<feature type="transmembrane region" description="Helical" evidence="15">
    <location>
        <begin position="176"/>
        <end position="196"/>
    </location>
</feature>
<evidence type="ECO:0000259" key="16">
    <source>
        <dbReference type="PROSITE" id="PS50846"/>
    </source>
</evidence>